<keyword evidence="2" id="KW-0285">Flavoprotein</keyword>
<name>A0A518GRY6_9PLAN</name>
<dbReference type="InterPro" id="IPR002938">
    <property type="entry name" value="FAD-bd"/>
</dbReference>
<gene>
    <name evidence="6" type="primary">hpxO</name>
    <name evidence="6" type="ORF">Spb1_33010</name>
</gene>
<dbReference type="InterPro" id="IPR036188">
    <property type="entry name" value="FAD/NAD-bd_sf"/>
</dbReference>
<organism evidence="6 7">
    <name type="scientific">Planctopirus ephydatiae</name>
    <dbReference type="NCBI Taxonomy" id="2528019"/>
    <lineage>
        <taxon>Bacteria</taxon>
        <taxon>Pseudomonadati</taxon>
        <taxon>Planctomycetota</taxon>
        <taxon>Planctomycetia</taxon>
        <taxon>Planctomycetales</taxon>
        <taxon>Planctomycetaceae</taxon>
        <taxon>Planctopirus</taxon>
    </lineage>
</organism>
<dbReference type="PANTHER" id="PTHR46496">
    <property type="match status" value="1"/>
</dbReference>
<dbReference type="Pfam" id="PF01494">
    <property type="entry name" value="FAD_binding_3"/>
    <property type="match status" value="2"/>
</dbReference>
<dbReference type="EC" id="1.14.13.113" evidence="6"/>
<dbReference type="SUPFAM" id="SSF51905">
    <property type="entry name" value="FAD/NAD(P)-binding domain"/>
    <property type="match status" value="1"/>
</dbReference>
<evidence type="ECO:0000256" key="4">
    <source>
        <dbReference type="ARBA" id="ARBA00023002"/>
    </source>
</evidence>
<proteinExistence type="predicted"/>
<comment type="cofactor">
    <cofactor evidence="1">
        <name>FAD</name>
        <dbReference type="ChEBI" id="CHEBI:57692"/>
    </cofactor>
</comment>
<sequence>MKVMIIGSGIAGLSAAIALRKAGLQVVIFERAAQLTEVGAGISLWSNALRALDKIGAGTVIREQVEPLLRSEFRGNDGFLVAASFPASKLEATLGHRPVIGMIHRAELVESLAGCLPNDVARYGYEALALRDTGKQVEVKFTNGHHEVSDLVIGADGIHSRIRSLILDSPPLRYSGYTCFRGVTKSPSSIEPGYLGEWWGRGCRVGITTLRNHRVYWWVTINTPQGLRIDDKRSWLCDKFRRWAEPVPELLSSTPDDALIQNDIIDRVPNKNWYRGRCLLIGDAAHPTTPNLGQGGCLAIEDAACLYHLFSNSWTLDEILPAFVKLRYSRAAAINRDSNRLGSMGQWSSKAACWMRDAIVKQAMPIIGVNELLKHARNVDRFLVE</sequence>
<dbReference type="RefSeq" id="WP_145302119.1">
    <property type="nucleotide sequence ID" value="NZ_CP036299.1"/>
</dbReference>
<feature type="domain" description="FAD-binding" evidence="5">
    <location>
        <begin position="271"/>
        <end position="309"/>
    </location>
</feature>
<dbReference type="Proteomes" id="UP000315349">
    <property type="component" value="Chromosome"/>
</dbReference>
<evidence type="ECO:0000313" key="6">
    <source>
        <dbReference type="EMBL" id="QDV31357.1"/>
    </source>
</evidence>
<reference evidence="6 7" key="1">
    <citation type="submission" date="2019-02" db="EMBL/GenBank/DDBJ databases">
        <title>Deep-cultivation of Planctomycetes and their phenomic and genomic characterization uncovers novel biology.</title>
        <authorList>
            <person name="Wiegand S."/>
            <person name="Jogler M."/>
            <person name="Boedeker C."/>
            <person name="Pinto D."/>
            <person name="Vollmers J."/>
            <person name="Rivas-Marin E."/>
            <person name="Kohn T."/>
            <person name="Peeters S.H."/>
            <person name="Heuer A."/>
            <person name="Rast P."/>
            <person name="Oberbeckmann S."/>
            <person name="Bunk B."/>
            <person name="Jeske O."/>
            <person name="Meyerdierks A."/>
            <person name="Storesund J.E."/>
            <person name="Kallscheuer N."/>
            <person name="Luecker S."/>
            <person name="Lage O.M."/>
            <person name="Pohl T."/>
            <person name="Merkel B.J."/>
            <person name="Hornburger P."/>
            <person name="Mueller R.-W."/>
            <person name="Bruemmer F."/>
            <person name="Labrenz M."/>
            <person name="Spormann A.M."/>
            <person name="Op den Camp H."/>
            <person name="Overmann J."/>
            <person name="Amann R."/>
            <person name="Jetten M.S.M."/>
            <person name="Mascher T."/>
            <person name="Medema M.H."/>
            <person name="Devos D.P."/>
            <person name="Kaster A.-K."/>
            <person name="Ovreas L."/>
            <person name="Rohde M."/>
            <person name="Galperin M.Y."/>
            <person name="Jogler C."/>
        </authorList>
    </citation>
    <scope>NUCLEOTIDE SEQUENCE [LARGE SCALE GENOMIC DNA]</scope>
    <source>
        <strain evidence="6 7">Spb1</strain>
    </source>
</reference>
<feature type="domain" description="FAD-binding" evidence="5">
    <location>
        <begin position="2"/>
        <end position="164"/>
    </location>
</feature>
<dbReference type="EMBL" id="CP036299">
    <property type="protein sequence ID" value="QDV31357.1"/>
    <property type="molecule type" value="Genomic_DNA"/>
</dbReference>
<dbReference type="KEGG" id="peh:Spb1_33010"/>
<evidence type="ECO:0000259" key="5">
    <source>
        <dbReference type="Pfam" id="PF01494"/>
    </source>
</evidence>
<keyword evidence="4 6" id="KW-0560">Oxidoreductase</keyword>
<dbReference type="Gene3D" id="3.50.50.60">
    <property type="entry name" value="FAD/NAD(P)-binding domain"/>
    <property type="match status" value="1"/>
</dbReference>
<accession>A0A518GRY6</accession>
<dbReference type="GO" id="GO:0102099">
    <property type="term" value="F:FAD-dependent urate hydroxylase activity"/>
    <property type="evidence" value="ECO:0007669"/>
    <property type="project" value="UniProtKB-EC"/>
</dbReference>
<protein>
    <submittedName>
        <fullName evidence="6">FAD-dependent urate hydroxylase</fullName>
        <ecNumber evidence="6">1.14.13.113</ecNumber>
    </submittedName>
</protein>
<evidence type="ECO:0000256" key="2">
    <source>
        <dbReference type="ARBA" id="ARBA00022630"/>
    </source>
</evidence>
<evidence type="ECO:0000313" key="7">
    <source>
        <dbReference type="Proteomes" id="UP000315349"/>
    </source>
</evidence>
<evidence type="ECO:0000256" key="1">
    <source>
        <dbReference type="ARBA" id="ARBA00001974"/>
    </source>
</evidence>
<keyword evidence="7" id="KW-1185">Reference proteome</keyword>
<dbReference type="AlphaFoldDB" id="A0A518GRY6"/>
<dbReference type="GO" id="GO:0071949">
    <property type="term" value="F:FAD binding"/>
    <property type="evidence" value="ECO:0007669"/>
    <property type="project" value="InterPro"/>
</dbReference>
<dbReference type="PANTHER" id="PTHR46496:SF1">
    <property type="entry name" value="ZEAXANTHIN EPOXIDASE, CHLOROPLASTIC"/>
    <property type="match status" value="1"/>
</dbReference>
<dbReference type="PRINTS" id="PR00420">
    <property type="entry name" value="RNGMNOXGNASE"/>
</dbReference>
<keyword evidence="3" id="KW-0274">FAD</keyword>
<evidence type="ECO:0000256" key="3">
    <source>
        <dbReference type="ARBA" id="ARBA00022827"/>
    </source>
</evidence>
<dbReference type="OrthoDB" id="9766816at2"/>